<evidence type="ECO:0000313" key="3">
    <source>
        <dbReference type="Proteomes" id="UP000720508"/>
    </source>
</evidence>
<evidence type="ECO:0000256" key="1">
    <source>
        <dbReference type="SAM" id="MobiDB-lite"/>
    </source>
</evidence>
<organism evidence="2 3">
    <name type="scientific">Streptomyces niphimycinicus</name>
    <dbReference type="NCBI Taxonomy" id="2842201"/>
    <lineage>
        <taxon>Bacteria</taxon>
        <taxon>Bacillati</taxon>
        <taxon>Actinomycetota</taxon>
        <taxon>Actinomycetes</taxon>
        <taxon>Kitasatosporales</taxon>
        <taxon>Streptomycetaceae</taxon>
        <taxon>Streptomyces</taxon>
    </lineage>
</organism>
<accession>A0ABS6CUR6</accession>
<reference evidence="2 3" key="1">
    <citation type="submission" date="2021-06" db="EMBL/GenBank/DDBJ databases">
        <authorList>
            <person name="Pan X."/>
        </authorList>
    </citation>
    <scope>NUCLEOTIDE SEQUENCE [LARGE SCALE GENOMIC DNA]</scope>
    <source>
        <strain evidence="2 3">4503</strain>
    </source>
</reference>
<feature type="region of interest" description="Disordered" evidence="1">
    <location>
        <begin position="76"/>
        <end position="95"/>
    </location>
</feature>
<evidence type="ECO:0000313" key="2">
    <source>
        <dbReference type="EMBL" id="MBU3870707.1"/>
    </source>
</evidence>
<keyword evidence="3" id="KW-1185">Reference proteome</keyword>
<sequence length="450" mass="49036">MATRESNEDLRRLIHEAAWTLDQFATAVNRVGTEAGASMHYDKTTVSKWLSGHKPRAPVRGFALEALSRRLGRPVTHEEAGIEPDSTAGSCTPPGQSLDTLETLINTGKADMDPARRTVLARSLYSAALAVPAFQDVAGRIEHQAQGRTTKIGAGEVATVRTMTARIADILDELGGTHARPMAAAFLVNTVAPYLRAAAPENVRQDMLAAAADLTYLTGWMAMYERAHGLGQRYYLKALELAGAAEDHVTYCRTLRGMALQAANLRYANKALELANSAAEAAPKAGPRLHAFLAGQQAHGAALVGDRRLAFDRLAETEAALSQADNRRDAVGGYDQAAYHFHVSSVLYALGDTPGSITAMQTSNRHRPAMERQGRSHACGLLAQRQLEMGHLEAACATWNSFLDDYERLSSSRADEHFHKLRRRIRPYLKNAHARQLSERAVEVARRKAA</sequence>
<proteinExistence type="predicted"/>
<evidence type="ECO:0008006" key="4">
    <source>
        <dbReference type="Google" id="ProtNLM"/>
    </source>
</evidence>
<comment type="caution">
    <text evidence="2">The sequence shown here is derived from an EMBL/GenBank/DDBJ whole genome shotgun (WGS) entry which is preliminary data.</text>
</comment>
<dbReference type="Proteomes" id="UP000720508">
    <property type="component" value="Unassembled WGS sequence"/>
</dbReference>
<name>A0ABS6CUR6_9ACTN</name>
<dbReference type="RefSeq" id="WP_216347304.1">
    <property type="nucleotide sequence ID" value="NZ_JAHLEM010000832.1"/>
</dbReference>
<gene>
    <name evidence="2" type="ORF">KN815_43695</name>
</gene>
<dbReference type="EMBL" id="JAHLEM010000832">
    <property type="protein sequence ID" value="MBU3870707.1"/>
    <property type="molecule type" value="Genomic_DNA"/>
</dbReference>
<protein>
    <recommendedName>
        <fullName evidence="4">Regulatory protein</fullName>
    </recommendedName>
</protein>